<accession>A0AAU7DIJ5</accession>
<dbReference type="AlphaFoldDB" id="A0AAU7DIJ5"/>
<gene>
    <name evidence="2" type="ORF">P8935_21580</name>
</gene>
<evidence type="ECO:0000313" key="2">
    <source>
        <dbReference type="EMBL" id="XBH17145.1"/>
    </source>
</evidence>
<evidence type="ECO:0000256" key="1">
    <source>
        <dbReference type="SAM" id="SignalP"/>
    </source>
</evidence>
<sequence length="145" mass="15213">MRTLWTLPLAIALMGCTVLSVTAESGPAVTTGAHNKITIPATTPLTVKLDQVVSARTVKSGEGFTVTFTEPVTVDGMVVIPSGAAGAGFVSSKSQNSTEMELNSVFVNGRSYRVTTSPIPFNSKGTLRAGTKFTFDLMLSLKVVE</sequence>
<protein>
    <submittedName>
        <fullName evidence="2">Uncharacterized protein</fullName>
    </submittedName>
</protein>
<proteinExistence type="predicted"/>
<dbReference type="EMBL" id="CP121196">
    <property type="protein sequence ID" value="XBH17145.1"/>
    <property type="molecule type" value="Genomic_DNA"/>
</dbReference>
<dbReference type="RefSeq" id="WP_348262376.1">
    <property type="nucleotide sequence ID" value="NZ_CP121196.1"/>
</dbReference>
<organism evidence="2">
    <name type="scientific">Telmatobacter sp. DSM 110680</name>
    <dbReference type="NCBI Taxonomy" id="3036704"/>
    <lineage>
        <taxon>Bacteria</taxon>
        <taxon>Pseudomonadati</taxon>
        <taxon>Acidobacteriota</taxon>
        <taxon>Terriglobia</taxon>
        <taxon>Terriglobales</taxon>
        <taxon>Acidobacteriaceae</taxon>
        <taxon>Telmatobacter</taxon>
    </lineage>
</organism>
<keyword evidence="1" id="KW-0732">Signal</keyword>
<dbReference type="PROSITE" id="PS51257">
    <property type="entry name" value="PROKAR_LIPOPROTEIN"/>
    <property type="match status" value="1"/>
</dbReference>
<name>A0AAU7DIJ5_9BACT</name>
<feature type="signal peptide" evidence="1">
    <location>
        <begin position="1"/>
        <end position="23"/>
    </location>
</feature>
<reference evidence="2" key="1">
    <citation type="submission" date="2023-03" db="EMBL/GenBank/DDBJ databases">
        <title>Edaphobacter sp.</title>
        <authorList>
            <person name="Huber K.J."/>
            <person name="Papendorf J."/>
            <person name="Pilke C."/>
            <person name="Bunk B."/>
            <person name="Sproeer C."/>
            <person name="Pester M."/>
        </authorList>
    </citation>
    <scope>NUCLEOTIDE SEQUENCE</scope>
    <source>
        <strain evidence="2">DSM 110680</strain>
    </source>
</reference>
<feature type="chain" id="PRO_5043515202" evidence="1">
    <location>
        <begin position="24"/>
        <end position="145"/>
    </location>
</feature>